<organism evidence="2 3">
    <name type="scientific">Sphingomonas crocodyli</name>
    <dbReference type="NCBI Taxonomy" id="1979270"/>
    <lineage>
        <taxon>Bacteria</taxon>
        <taxon>Pseudomonadati</taxon>
        <taxon>Pseudomonadota</taxon>
        <taxon>Alphaproteobacteria</taxon>
        <taxon>Sphingomonadales</taxon>
        <taxon>Sphingomonadaceae</taxon>
        <taxon>Sphingomonas</taxon>
    </lineage>
</organism>
<name>A0A437M0N1_9SPHN</name>
<keyword evidence="1" id="KW-0472">Membrane</keyword>
<dbReference type="Proteomes" id="UP000282971">
    <property type="component" value="Unassembled WGS sequence"/>
</dbReference>
<keyword evidence="1" id="KW-1133">Transmembrane helix</keyword>
<evidence type="ECO:0000256" key="1">
    <source>
        <dbReference type="SAM" id="Phobius"/>
    </source>
</evidence>
<keyword evidence="1" id="KW-0812">Transmembrane</keyword>
<evidence type="ECO:0000313" key="3">
    <source>
        <dbReference type="Proteomes" id="UP000282971"/>
    </source>
</evidence>
<reference evidence="2 3" key="1">
    <citation type="submission" date="2019-01" db="EMBL/GenBank/DDBJ databases">
        <authorList>
            <person name="Chen W.-M."/>
        </authorList>
    </citation>
    <scope>NUCLEOTIDE SEQUENCE [LARGE SCALE GENOMIC DNA]</scope>
    <source>
        <strain evidence="2 3">CCP-7</strain>
    </source>
</reference>
<dbReference type="EMBL" id="SACN01000002">
    <property type="protein sequence ID" value="RVT91269.1"/>
    <property type="molecule type" value="Genomic_DNA"/>
</dbReference>
<gene>
    <name evidence="2" type="ORF">EOD43_17320</name>
</gene>
<feature type="transmembrane region" description="Helical" evidence="1">
    <location>
        <begin position="89"/>
        <end position="111"/>
    </location>
</feature>
<feature type="transmembrane region" description="Helical" evidence="1">
    <location>
        <begin position="18"/>
        <end position="36"/>
    </location>
</feature>
<keyword evidence="3" id="KW-1185">Reference proteome</keyword>
<dbReference type="AlphaFoldDB" id="A0A437M0N1"/>
<proteinExistence type="predicted"/>
<evidence type="ECO:0000313" key="2">
    <source>
        <dbReference type="EMBL" id="RVT91269.1"/>
    </source>
</evidence>
<sequence>MIETTAIPGPKPRVKPRYSFVVAAWVALWTAILCALPSGAISSPKMVGSAFDPATTSVALKSRSQTVARQSAARHTPPAPDIHIPDRRAIILTMAVAPVAIAPAFVLPFVATDLPGHSRGNARPRAPPHA</sequence>
<protein>
    <submittedName>
        <fullName evidence="2">Uncharacterized protein</fullName>
    </submittedName>
</protein>
<comment type="caution">
    <text evidence="2">The sequence shown here is derived from an EMBL/GenBank/DDBJ whole genome shotgun (WGS) entry which is preliminary data.</text>
</comment>
<accession>A0A437M0N1</accession>